<feature type="transmembrane region" description="Helical" evidence="1">
    <location>
        <begin position="243"/>
        <end position="264"/>
    </location>
</feature>
<evidence type="ECO:0000256" key="1">
    <source>
        <dbReference type="SAM" id="Phobius"/>
    </source>
</evidence>
<evidence type="ECO:0000313" key="3">
    <source>
        <dbReference type="EMBL" id="CAF1220973.1"/>
    </source>
</evidence>
<dbReference type="InterPro" id="IPR013087">
    <property type="entry name" value="Znf_C2H2_type"/>
</dbReference>
<keyword evidence="1" id="KW-0472">Membrane</keyword>
<dbReference type="Pfam" id="PF03151">
    <property type="entry name" value="TPT"/>
    <property type="match status" value="1"/>
</dbReference>
<accession>A0A814XVA1</accession>
<feature type="domain" description="C2H2-type" evidence="2">
    <location>
        <begin position="410"/>
        <end position="431"/>
    </location>
</feature>
<feature type="transmembrane region" description="Helical" evidence="1">
    <location>
        <begin position="543"/>
        <end position="566"/>
    </location>
</feature>
<sequence>MLHLPSMLTYGFLSFSMAFLNKALFEIAGFRNSLFVIFIQLLFVLLSFQILGYIRLMPIPLITRNDIYVFLVPSILYSLSTVLSLQALMKLNVAIYVVIKRCTPALTFILSALVLKKQKLSLKLGLCVFAITFGAVITSAGDLTFHGESYLIGGLSVIFQSLYLLTIQRCSEQKTSSDVLYINSLLSLPMVLVLMLVLTDEVSSVRSYNGYNTFSFWLYFMASTFGGGLLNGATFWCTMKNSALTTSVVGVLKSILQVFFGLFVFDRFSININTVVGIGLSLISGTIFSYLEYTSKQAKSATSMNSIDYDQQTHQLLNSSLDTQDITTNTEKIFGHATNEARFTSVYCVKPPCSREGSRVVRDYFTRALAPIYEKNQLAIPLECVFSPMRDIFYRHELHKHKISNDKWLCKYCNKTFLSEFYLDMHFVNRHNETLLINEQSTCLSDYCSIFRCEVLKRPKRSLRSLNPLRRTSGKTSRKPKRVINEQQLNVLRTHCSSLLDQCIPQSVNHDTRVKVQHQMYAEVCAYLTTNRYFELPTYRKPLVNFTTIFCLVIFIGMCLVGIGVVTHSDWKLDESDEYQAEKYLSPDTISSATALLSTTPANGLINSSKNTGASIRQRVRFKPPEGECQNLHTHSHSHHEHT</sequence>
<feature type="transmembrane region" description="Helical" evidence="1">
    <location>
        <begin position="179"/>
        <end position="197"/>
    </location>
</feature>
<organism evidence="3 5">
    <name type="scientific">Adineta steineri</name>
    <dbReference type="NCBI Taxonomy" id="433720"/>
    <lineage>
        <taxon>Eukaryota</taxon>
        <taxon>Metazoa</taxon>
        <taxon>Spiralia</taxon>
        <taxon>Gnathifera</taxon>
        <taxon>Rotifera</taxon>
        <taxon>Eurotatoria</taxon>
        <taxon>Bdelloidea</taxon>
        <taxon>Adinetida</taxon>
        <taxon>Adinetidae</taxon>
        <taxon>Adineta</taxon>
    </lineage>
</organism>
<dbReference type="EMBL" id="CAJOAY010000169">
    <property type="protein sequence ID" value="CAF3568932.1"/>
    <property type="molecule type" value="Genomic_DNA"/>
</dbReference>
<proteinExistence type="predicted"/>
<evidence type="ECO:0000313" key="5">
    <source>
        <dbReference type="Proteomes" id="UP000663891"/>
    </source>
</evidence>
<feature type="transmembrane region" description="Helical" evidence="1">
    <location>
        <begin position="122"/>
        <end position="143"/>
    </location>
</feature>
<dbReference type="EMBL" id="CAJNON010000364">
    <property type="protein sequence ID" value="CAF1220973.1"/>
    <property type="molecule type" value="Genomic_DNA"/>
</dbReference>
<dbReference type="PROSITE" id="PS00028">
    <property type="entry name" value="ZINC_FINGER_C2H2_1"/>
    <property type="match status" value="1"/>
</dbReference>
<dbReference type="OrthoDB" id="417037at2759"/>
<feature type="transmembrane region" description="Helical" evidence="1">
    <location>
        <begin position="149"/>
        <end position="167"/>
    </location>
</feature>
<dbReference type="InterPro" id="IPR004853">
    <property type="entry name" value="Sugar_P_trans_dom"/>
</dbReference>
<comment type="caution">
    <text evidence="3">The sequence shown here is derived from an EMBL/GenBank/DDBJ whole genome shotgun (WGS) entry which is preliminary data.</text>
</comment>
<evidence type="ECO:0000259" key="2">
    <source>
        <dbReference type="PROSITE" id="PS00028"/>
    </source>
</evidence>
<reference evidence="3" key="1">
    <citation type="submission" date="2021-02" db="EMBL/GenBank/DDBJ databases">
        <authorList>
            <person name="Nowell W R."/>
        </authorList>
    </citation>
    <scope>NUCLEOTIDE SEQUENCE</scope>
</reference>
<dbReference type="AlphaFoldDB" id="A0A814XVA1"/>
<dbReference type="Proteomes" id="UP000663881">
    <property type="component" value="Unassembled WGS sequence"/>
</dbReference>
<dbReference type="PANTHER" id="PTHR21385:SF0">
    <property type="entry name" value="RE51073P"/>
    <property type="match status" value="1"/>
</dbReference>
<keyword evidence="1" id="KW-1133">Transmembrane helix</keyword>
<name>A0A814XVA1_9BILA</name>
<feature type="transmembrane region" description="Helical" evidence="1">
    <location>
        <begin position="217"/>
        <end position="236"/>
    </location>
</feature>
<feature type="transmembrane region" description="Helical" evidence="1">
    <location>
        <begin position="93"/>
        <end position="115"/>
    </location>
</feature>
<keyword evidence="1" id="KW-0812">Transmembrane</keyword>
<dbReference type="Proteomes" id="UP000663891">
    <property type="component" value="Unassembled WGS sequence"/>
</dbReference>
<feature type="transmembrane region" description="Helical" evidence="1">
    <location>
        <begin position="68"/>
        <end position="87"/>
    </location>
</feature>
<feature type="transmembrane region" description="Helical" evidence="1">
    <location>
        <begin position="270"/>
        <end position="291"/>
    </location>
</feature>
<gene>
    <name evidence="4" type="ORF">OKA104_LOCUS4997</name>
    <name evidence="3" type="ORF">VCS650_LOCUS26714</name>
</gene>
<protein>
    <recommendedName>
        <fullName evidence="2">C2H2-type domain-containing protein</fullName>
    </recommendedName>
</protein>
<dbReference type="PANTHER" id="PTHR21385">
    <property type="entry name" value="ZINC FINGER PROTEIN-RELATED"/>
    <property type="match status" value="1"/>
</dbReference>
<evidence type="ECO:0000313" key="4">
    <source>
        <dbReference type="EMBL" id="CAF3568932.1"/>
    </source>
</evidence>
<feature type="transmembrane region" description="Helical" evidence="1">
    <location>
        <begin position="35"/>
        <end position="56"/>
    </location>
</feature>